<dbReference type="EMBL" id="JAATEP010000032">
    <property type="protein sequence ID" value="NJP94796.1"/>
    <property type="molecule type" value="Genomic_DNA"/>
</dbReference>
<proteinExistence type="predicted"/>
<evidence type="ECO:0000313" key="1">
    <source>
        <dbReference type="EMBL" id="NJP94796.1"/>
    </source>
</evidence>
<organism evidence="1 2">
    <name type="scientific">Nonomuraea composti</name>
    <dbReference type="NCBI Taxonomy" id="2720023"/>
    <lineage>
        <taxon>Bacteria</taxon>
        <taxon>Bacillati</taxon>
        <taxon>Actinomycetota</taxon>
        <taxon>Actinomycetes</taxon>
        <taxon>Streptosporangiales</taxon>
        <taxon>Streptosporangiaceae</taxon>
        <taxon>Nonomuraea</taxon>
    </lineage>
</organism>
<gene>
    <name evidence="1" type="ORF">HCN51_36090</name>
</gene>
<dbReference type="Proteomes" id="UP000696294">
    <property type="component" value="Unassembled WGS sequence"/>
</dbReference>
<comment type="caution">
    <text evidence="1">The sequence shown here is derived from an EMBL/GenBank/DDBJ whole genome shotgun (WGS) entry which is preliminary data.</text>
</comment>
<keyword evidence="2" id="KW-1185">Reference proteome</keyword>
<name>A0ABX1BB76_9ACTN</name>
<dbReference type="RefSeq" id="WP_168015939.1">
    <property type="nucleotide sequence ID" value="NZ_JAATEP010000032.1"/>
</dbReference>
<sequence>MYSFYLFEGSFYQGGGGWACFDIRHDLPAITRAAMRYIRQGHWLGSWGDTCVIRVYQRDDVDLELRVYPFARVKIPGFSEICFDPEGLTVGGVSEPGSGYEDVAEIDLEGAVLLDLINEHPDEIQVTIDWGDVTWPDLEPPLLPEDASVLVDLSEGTADAFGHDLPDDEHDALSDRLIEELTNDQRILRFGHNRVL</sequence>
<protein>
    <submittedName>
        <fullName evidence="1">Uncharacterized protein</fullName>
    </submittedName>
</protein>
<evidence type="ECO:0000313" key="2">
    <source>
        <dbReference type="Proteomes" id="UP000696294"/>
    </source>
</evidence>
<accession>A0ABX1BB76</accession>
<reference evidence="1 2" key="1">
    <citation type="submission" date="2020-03" db="EMBL/GenBank/DDBJ databases">
        <title>WGS of actinomycetes isolated from Thailand.</title>
        <authorList>
            <person name="Thawai C."/>
        </authorList>
    </citation>
    <scope>NUCLEOTIDE SEQUENCE [LARGE SCALE GENOMIC DNA]</scope>
    <source>
        <strain evidence="1 2">FMUSA5-5</strain>
    </source>
</reference>